<feature type="region of interest" description="Disordered" evidence="1">
    <location>
        <begin position="17"/>
        <end position="61"/>
    </location>
</feature>
<organism evidence="2 3">
    <name type="scientific">Trifolium medium</name>
    <dbReference type="NCBI Taxonomy" id="97028"/>
    <lineage>
        <taxon>Eukaryota</taxon>
        <taxon>Viridiplantae</taxon>
        <taxon>Streptophyta</taxon>
        <taxon>Embryophyta</taxon>
        <taxon>Tracheophyta</taxon>
        <taxon>Spermatophyta</taxon>
        <taxon>Magnoliopsida</taxon>
        <taxon>eudicotyledons</taxon>
        <taxon>Gunneridae</taxon>
        <taxon>Pentapetalae</taxon>
        <taxon>rosids</taxon>
        <taxon>fabids</taxon>
        <taxon>Fabales</taxon>
        <taxon>Fabaceae</taxon>
        <taxon>Papilionoideae</taxon>
        <taxon>50 kb inversion clade</taxon>
        <taxon>NPAAA clade</taxon>
        <taxon>Hologalegina</taxon>
        <taxon>IRL clade</taxon>
        <taxon>Trifolieae</taxon>
        <taxon>Trifolium</taxon>
    </lineage>
</organism>
<dbReference type="EMBL" id="LXQA010129790">
    <property type="protein sequence ID" value="MCI22309.1"/>
    <property type="molecule type" value="Genomic_DNA"/>
</dbReference>
<reference evidence="2 3" key="1">
    <citation type="journal article" date="2018" name="Front. Plant Sci.">
        <title>Red Clover (Trifolium pratense) and Zigzag Clover (T. medium) - A Picture of Genomic Similarities and Differences.</title>
        <authorList>
            <person name="Dluhosova J."/>
            <person name="Istvanek J."/>
            <person name="Nedelnik J."/>
            <person name="Repkova J."/>
        </authorList>
    </citation>
    <scope>NUCLEOTIDE SEQUENCE [LARGE SCALE GENOMIC DNA]</scope>
    <source>
        <strain evidence="3">cv. 10/8</strain>
        <tissue evidence="2">Leaf</tissue>
    </source>
</reference>
<dbReference type="PANTHER" id="PTHR33414">
    <property type="entry name" value="PROTEIN PLASTID MOVEMENT IMPAIRED 1-RELATED 1"/>
    <property type="match status" value="1"/>
</dbReference>
<feature type="non-terminal residue" evidence="2">
    <location>
        <position position="199"/>
    </location>
</feature>
<evidence type="ECO:0000313" key="3">
    <source>
        <dbReference type="Proteomes" id="UP000265520"/>
    </source>
</evidence>
<proteinExistence type="predicted"/>
<evidence type="ECO:0000256" key="1">
    <source>
        <dbReference type="SAM" id="MobiDB-lite"/>
    </source>
</evidence>
<feature type="non-terminal residue" evidence="2">
    <location>
        <position position="1"/>
    </location>
</feature>
<feature type="compositionally biased region" description="Basic and acidic residues" evidence="1">
    <location>
        <begin position="28"/>
        <end position="38"/>
    </location>
</feature>
<name>A0A392QEJ2_9FABA</name>
<evidence type="ECO:0000313" key="2">
    <source>
        <dbReference type="EMBL" id="MCI22309.1"/>
    </source>
</evidence>
<comment type="caution">
    <text evidence="2">The sequence shown here is derived from an EMBL/GenBank/DDBJ whole genome shotgun (WGS) entry which is preliminary data.</text>
</comment>
<dbReference type="AlphaFoldDB" id="A0A392QEJ2"/>
<accession>A0A392QEJ2</accession>
<dbReference type="Proteomes" id="UP000265520">
    <property type="component" value="Unassembled WGS sequence"/>
</dbReference>
<sequence>LASSIGVLYKKFDEEKACSSLDNEPDPDLSKENLEPIKPDACASPDVGKETPEVHIGNDGNTCPVLDTPELDAFQENLETDEPDGHPLLDSGKENIEDCQDNNEFFVVDKGIEISPTEPVKEEESFAKASKDASTVDSTFILDTAGLQGSFEDSFKHGDSLDEANDGCKEHAMVDESACEEDDFLTNELLQELESAINS</sequence>
<dbReference type="InterPro" id="IPR039614">
    <property type="entry name" value="PMI1-like"/>
</dbReference>
<protein>
    <submittedName>
        <fullName evidence="2">EEIG1/EHBP1 amino-terminal domain protein</fullName>
    </submittedName>
</protein>
<dbReference type="PANTHER" id="PTHR33414:SF1">
    <property type="entry name" value="PROTEIN PLASTID MOVEMENT IMPAIRED 1-RELATED 1"/>
    <property type="match status" value="1"/>
</dbReference>
<keyword evidence="3" id="KW-1185">Reference proteome</keyword>